<dbReference type="PANTHER" id="PTHR19288">
    <property type="entry name" value="4-NITROPHENYLPHOSPHATASE-RELATED"/>
    <property type="match status" value="1"/>
</dbReference>
<dbReference type="RefSeq" id="WP_122031587.1">
    <property type="nucleotide sequence ID" value="NZ_LS483254.1"/>
</dbReference>
<gene>
    <name evidence="1" type="ORF">BARAN1_1163</name>
</gene>
<dbReference type="GO" id="GO:0005737">
    <property type="term" value="C:cytoplasm"/>
    <property type="evidence" value="ECO:0007669"/>
    <property type="project" value="TreeGrafter"/>
</dbReference>
<keyword evidence="2" id="KW-1185">Reference proteome</keyword>
<dbReference type="AlphaFoldDB" id="A0A2X3MM30"/>
<dbReference type="Gene3D" id="3.40.50.1000">
    <property type="entry name" value="HAD superfamily/HAD-like"/>
    <property type="match status" value="2"/>
</dbReference>
<name>A0A2X3MM30_9BACT</name>
<dbReference type="KEGG" id="bana:BARAN1_1163"/>
<dbReference type="OrthoDB" id="9810449at2"/>
<dbReference type="Proteomes" id="UP000249818">
    <property type="component" value="Chromosome BARAN1"/>
</dbReference>
<organism evidence="1 2">
    <name type="scientific">Candidatus Bipolaricaulis anaerobius</name>
    <dbReference type="NCBI Taxonomy" id="2026885"/>
    <lineage>
        <taxon>Bacteria</taxon>
        <taxon>Candidatus Bipolaricaulota</taxon>
        <taxon>Candidatus Bipolaricaulia</taxon>
        <taxon>Candidatus Bipolaricaulales</taxon>
        <taxon>Candidatus Bipolaricaulaceae</taxon>
        <taxon>Candidatus Bipolaricaulis</taxon>
    </lineage>
</organism>
<protein>
    <submittedName>
        <fullName evidence="1">Uncharacterized protein</fullName>
    </submittedName>
</protein>
<dbReference type="GO" id="GO:0016791">
    <property type="term" value="F:phosphatase activity"/>
    <property type="evidence" value="ECO:0007669"/>
    <property type="project" value="TreeGrafter"/>
</dbReference>
<dbReference type="PANTHER" id="PTHR19288:SF46">
    <property type="entry name" value="HALOACID DEHALOGENASE-LIKE HYDROLASE DOMAIN-CONTAINING PROTEIN 2"/>
    <property type="match status" value="1"/>
</dbReference>
<reference evidence="2" key="1">
    <citation type="submission" date="2018-05" db="EMBL/GenBank/DDBJ databases">
        <authorList>
            <person name="Hao L."/>
        </authorList>
    </citation>
    <scope>NUCLEOTIDE SEQUENCE [LARGE SCALE GENOMIC DNA]</scope>
</reference>
<dbReference type="SUPFAM" id="SSF56784">
    <property type="entry name" value="HAD-like"/>
    <property type="match status" value="1"/>
</dbReference>
<dbReference type="Pfam" id="PF13242">
    <property type="entry name" value="Hydrolase_like"/>
    <property type="match status" value="1"/>
</dbReference>
<dbReference type="EMBL" id="LS483254">
    <property type="protein sequence ID" value="SQD93185.1"/>
    <property type="molecule type" value="Genomic_DNA"/>
</dbReference>
<dbReference type="InterPro" id="IPR036412">
    <property type="entry name" value="HAD-like_sf"/>
</dbReference>
<dbReference type="NCBIfam" id="TIGR01460">
    <property type="entry name" value="HAD-SF-IIA"/>
    <property type="match status" value="1"/>
</dbReference>
<accession>A0A2X3MM30</accession>
<dbReference type="InterPro" id="IPR023214">
    <property type="entry name" value="HAD_sf"/>
</dbReference>
<proteinExistence type="predicted"/>
<sequence length="268" mass="28144">MAHHPLDPYRGFLLDLDGVLVRGRNVLPGAADALAALRNRGPVALLTNNSTQSRLAVARRLSERGLPVSAAEVIPSCYVAAHYLREEIGTVQFWYLGEEGIAAEMGLAGHRHVEPAQAEWVVVGMDRALTYGKLSHALQALLAGARLLATNRDPTYPTETGLIPGAGAVVGALGGMGFPPALVVGKPSPIAYRVALTALGIGPAEALMIGDRLETDVRGAQRLGMDTALVLSGVSTAEDIARTGIQPTWVAPDLPALVRGEVLPPPQR</sequence>
<evidence type="ECO:0000313" key="1">
    <source>
        <dbReference type="EMBL" id="SQD93185.1"/>
    </source>
</evidence>
<dbReference type="InterPro" id="IPR006357">
    <property type="entry name" value="HAD-SF_hydro_IIA"/>
</dbReference>
<dbReference type="Pfam" id="PF13344">
    <property type="entry name" value="Hydrolase_6"/>
    <property type="match status" value="1"/>
</dbReference>
<evidence type="ECO:0000313" key="2">
    <source>
        <dbReference type="Proteomes" id="UP000249818"/>
    </source>
</evidence>